<comment type="similarity">
    <text evidence="1 5">Belongs to the glycosyl hydrolase 1 family.</text>
</comment>
<dbReference type="PRINTS" id="PR00131">
    <property type="entry name" value="GLHYDRLASE1"/>
</dbReference>
<dbReference type="PROSITE" id="PS00572">
    <property type="entry name" value="GLYCOSYL_HYDROL_F1_1"/>
    <property type="match status" value="1"/>
</dbReference>
<gene>
    <name evidence="7" type="ORF">GIY09_04020</name>
</gene>
<dbReference type="Pfam" id="PF00232">
    <property type="entry name" value="Glyco_hydro_1"/>
    <property type="match status" value="1"/>
</dbReference>
<keyword evidence="2 6" id="KW-0378">Hydrolase</keyword>
<evidence type="ECO:0000313" key="7">
    <source>
        <dbReference type="EMBL" id="MRI85039.1"/>
    </source>
</evidence>
<dbReference type="Gene3D" id="3.20.20.80">
    <property type="entry name" value="Glycosidases"/>
    <property type="match status" value="1"/>
</dbReference>
<keyword evidence="3 6" id="KW-0326">Glycosidase</keyword>
<dbReference type="PROSITE" id="PS00653">
    <property type="entry name" value="GLYCOSYL_HYDROL_F1_2"/>
    <property type="match status" value="1"/>
</dbReference>
<dbReference type="FunFam" id="3.20.20.80:FF:000004">
    <property type="entry name" value="Beta-glucosidase 6-phospho-beta-glucosidase"/>
    <property type="match status" value="1"/>
</dbReference>
<comment type="caution">
    <text evidence="7">The sequence shown here is derived from an EMBL/GenBank/DDBJ whole genome shotgun (WGS) entry which is preliminary data.</text>
</comment>
<dbReference type="InterPro" id="IPR017853">
    <property type="entry name" value="GH"/>
</dbReference>
<protein>
    <submittedName>
        <fullName evidence="7">Family 1 glycosylhydrolase</fullName>
    </submittedName>
</protein>
<evidence type="ECO:0000313" key="8">
    <source>
        <dbReference type="Proteomes" id="UP000430975"/>
    </source>
</evidence>
<dbReference type="GO" id="GO:0016052">
    <property type="term" value="P:carbohydrate catabolic process"/>
    <property type="evidence" value="ECO:0007669"/>
    <property type="project" value="TreeGrafter"/>
</dbReference>
<accession>A0A6I2GID0</accession>
<evidence type="ECO:0000256" key="2">
    <source>
        <dbReference type="ARBA" id="ARBA00022801"/>
    </source>
</evidence>
<dbReference type="PANTHER" id="PTHR10353">
    <property type="entry name" value="GLYCOSYL HYDROLASE"/>
    <property type="match status" value="1"/>
</dbReference>
<feature type="active site" description="Nucleophile" evidence="4">
    <location>
        <position position="365"/>
    </location>
</feature>
<dbReference type="RefSeq" id="WP_153863291.1">
    <property type="nucleotide sequence ID" value="NZ_WJQS01000003.1"/>
</dbReference>
<dbReference type="Proteomes" id="UP000430975">
    <property type="component" value="Unassembled WGS sequence"/>
</dbReference>
<organism evidence="7 8">
    <name type="scientific">Fundicoccus ignavus</name>
    <dbReference type="NCBI Taxonomy" id="2664442"/>
    <lineage>
        <taxon>Bacteria</taxon>
        <taxon>Bacillati</taxon>
        <taxon>Bacillota</taxon>
        <taxon>Bacilli</taxon>
        <taxon>Lactobacillales</taxon>
        <taxon>Aerococcaceae</taxon>
        <taxon>Fundicoccus</taxon>
    </lineage>
</organism>
<dbReference type="InterPro" id="IPR018120">
    <property type="entry name" value="Glyco_hydro_1_AS"/>
</dbReference>
<reference evidence="7 8" key="1">
    <citation type="submission" date="2019-11" db="EMBL/GenBank/DDBJ databases">
        <title>Characterisation of Fundicoccus ignavus gen. nov. sp. nov., a novel genus of the family Aerococcaceae isolated from bulk tank milk.</title>
        <authorList>
            <person name="Siebert A."/>
            <person name="Huptas C."/>
            <person name="Wenning M."/>
            <person name="Scherer S."/>
            <person name="Doll E.V."/>
        </authorList>
    </citation>
    <scope>NUCLEOTIDE SEQUENCE [LARGE SCALE GENOMIC DNA]</scope>
    <source>
        <strain evidence="7 8">WS4759</strain>
    </source>
</reference>
<evidence type="ECO:0000256" key="4">
    <source>
        <dbReference type="PROSITE-ProRule" id="PRU10055"/>
    </source>
</evidence>
<dbReference type="SUPFAM" id="SSF51445">
    <property type="entry name" value="(Trans)glycosidases"/>
    <property type="match status" value="1"/>
</dbReference>
<dbReference type="GO" id="GO:0005829">
    <property type="term" value="C:cytosol"/>
    <property type="evidence" value="ECO:0007669"/>
    <property type="project" value="TreeGrafter"/>
</dbReference>
<dbReference type="InterPro" id="IPR001360">
    <property type="entry name" value="Glyco_hydro_1"/>
</dbReference>
<dbReference type="GO" id="GO:0008422">
    <property type="term" value="F:beta-glucosidase activity"/>
    <property type="evidence" value="ECO:0007669"/>
    <property type="project" value="TreeGrafter"/>
</dbReference>
<sequence length="473" mass="53938">MTTPKFPDNFLWGGATAANQLEGAYNEGGRGLSVQDVMPNGLMSAPTPEPTEENLKLEGIDFYHRYPEDIALMAEMGFKVFRISIAWSRIFPNGDDAQPNEEGLQFYDDLFDELHKHGMEPLVTLSHYEPPLNLARKYRGWIDRDVIAFFEKYARTVFERYQNKVKYWLTFNEVNSIISAPANGAIFEDEIEVSLADKWQAAHHQLVASALATKIAKEINPDMQVGCMVISMPTYSMTPDPKDQLAVRDFMNENYAFTDIHARGVYPGYLKRHLREAGIEIKFGEQDARILKENTVDFISFSYYVSLVQAHNPQNYQTAAGNIFRGIPNPYLEASEWGWQIDPIGLRLVLNDFWDRYQLPLFIVENGLGAKDELIADGADSFTVADDYRIDYLKAHLQQVGEAIEDGVELLGYTSWGPIDLVSMSTAQMSKRYGFIYVDRDDNGQGSLNRYKKHSFHWYKEVIETNGASLYNN</sequence>
<dbReference type="PANTHER" id="PTHR10353:SF122">
    <property type="entry name" value="6-PHOSPHO-BETA-GLUCOSIDASE ASCB-RELATED"/>
    <property type="match status" value="1"/>
</dbReference>
<name>A0A6I2GID0_9LACT</name>
<proteinExistence type="inferred from homology"/>
<dbReference type="InterPro" id="IPR033132">
    <property type="entry name" value="GH_1_N_CS"/>
</dbReference>
<evidence type="ECO:0000256" key="3">
    <source>
        <dbReference type="ARBA" id="ARBA00023295"/>
    </source>
</evidence>
<dbReference type="AlphaFoldDB" id="A0A6I2GID0"/>
<evidence type="ECO:0000256" key="6">
    <source>
        <dbReference type="RuleBase" id="RU004468"/>
    </source>
</evidence>
<evidence type="ECO:0000256" key="1">
    <source>
        <dbReference type="ARBA" id="ARBA00010838"/>
    </source>
</evidence>
<dbReference type="EMBL" id="WJQS01000003">
    <property type="protein sequence ID" value="MRI85039.1"/>
    <property type="molecule type" value="Genomic_DNA"/>
</dbReference>
<keyword evidence="8" id="KW-1185">Reference proteome</keyword>
<evidence type="ECO:0000256" key="5">
    <source>
        <dbReference type="RuleBase" id="RU003690"/>
    </source>
</evidence>